<reference evidence="2" key="4">
    <citation type="submission" date="2016-10" db="EMBL/GenBank/DDBJ databases">
        <authorList>
            <person name="de Groot N.N."/>
        </authorList>
    </citation>
    <scope>NUCLEOTIDE SEQUENCE [LARGE SCALE GENOMIC DNA]</scope>
    <source>
        <strain evidence="2">DSM 16632</strain>
    </source>
</reference>
<dbReference type="OrthoDB" id="145449at2157"/>
<reference evidence="4" key="3">
    <citation type="submission" date="2016-10" db="EMBL/GenBank/DDBJ databases">
        <authorList>
            <person name="Varghese N."/>
        </authorList>
    </citation>
    <scope>NUCLEOTIDE SEQUENCE [LARGE SCALE GENOMIC DNA]</scope>
    <source>
        <strain evidence="4">DSM 16632</strain>
    </source>
</reference>
<dbReference type="AlphaFoldDB" id="A0A126QXS9"/>
<protein>
    <submittedName>
        <fullName evidence="2">Chorismate lyase</fullName>
    </submittedName>
</protein>
<gene>
    <name evidence="2" type="ORF">SAMN02910297_00398</name>
    <name evidence="1" type="ORF">YLM1_0054</name>
</gene>
<evidence type="ECO:0000313" key="2">
    <source>
        <dbReference type="EMBL" id="SFL26971.1"/>
    </source>
</evidence>
<dbReference type="EMBL" id="CP014265">
    <property type="protein sequence ID" value="AMK14614.1"/>
    <property type="molecule type" value="Genomic_DNA"/>
</dbReference>
<dbReference type="GO" id="GO:0016829">
    <property type="term" value="F:lyase activity"/>
    <property type="evidence" value="ECO:0007669"/>
    <property type="project" value="UniProtKB-KW"/>
</dbReference>
<dbReference type="EMBL" id="FOTL01000004">
    <property type="protein sequence ID" value="SFL26971.1"/>
    <property type="molecule type" value="Genomic_DNA"/>
</dbReference>
<dbReference type="RefSeq" id="WP_067145180.1">
    <property type="nucleotide sequence ID" value="NZ_CP014265.1"/>
</dbReference>
<organism evidence="1 3">
    <name type="scientific">Methanobrevibacter olleyae</name>
    <dbReference type="NCBI Taxonomy" id="294671"/>
    <lineage>
        <taxon>Archaea</taxon>
        <taxon>Methanobacteriati</taxon>
        <taxon>Methanobacteriota</taxon>
        <taxon>Methanomada group</taxon>
        <taxon>Methanobacteria</taxon>
        <taxon>Methanobacteriales</taxon>
        <taxon>Methanobacteriaceae</taxon>
        <taxon>Methanobrevibacter</taxon>
    </lineage>
</organism>
<dbReference type="SUPFAM" id="SSF64288">
    <property type="entry name" value="Chorismate lyase-like"/>
    <property type="match status" value="1"/>
</dbReference>
<evidence type="ECO:0000313" key="3">
    <source>
        <dbReference type="Proteomes" id="UP000066376"/>
    </source>
</evidence>
<dbReference type="InterPro" id="IPR002800">
    <property type="entry name" value="Rv2949c-like"/>
</dbReference>
<sequence>MVKTTDNDVNLRLIEKINEVEKKYNKKFSNTQKILLTTDGSITAILDVLHGKIDLKTLKQHFEEATEKSASLVNVDLGDEVNYREIIMHKDEQPLIYAVSYIPLKRLTKEIKEDLVRADIPIGRILKKYNIESRREINLIQIEKASIKLKELYNTEEDFLTRDYTIIKDGEILMWIKEFFPINYFTEI</sequence>
<dbReference type="KEGG" id="mol:YLM1_0054"/>
<keyword evidence="3" id="KW-1185">Reference proteome</keyword>
<reference evidence="1 3" key="1">
    <citation type="journal article" date="2016" name="Genome Announc.">
        <title>Draft Genome Sequence of the Rumen Methanogen Methanobrevibacter olleyae YLM1.</title>
        <authorList>
            <person name="Kelly W.J."/>
            <person name="Li D."/>
            <person name="Lambie S.C."/>
            <person name="Cox F."/>
            <person name="Attwood G.T."/>
            <person name="Altermann E."/>
            <person name="Leahy S.C."/>
        </authorList>
    </citation>
    <scope>NUCLEOTIDE SEQUENCE [LARGE SCALE GENOMIC DNA]</scope>
    <source>
        <strain evidence="1 3">YLM1</strain>
    </source>
</reference>
<dbReference type="Pfam" id="PF01947">
    <property type="entry name" value="Rv2949c-like"/>
    <property type="match status" value="1"/>
</dbReference>
<dbReference type="InterPro" id="IPR028978">
    <property type="entry name" value="Chorismate_lyase_/UTRA_dom_sf"/>
</dbReference>
<dbReference type="PATRIC" id="fig|294671.3.peg.54"/>
<proteinExistence type="predicted"/>
<accession>A0A126QXS9</accession>
<name>A0A126QXS9_METOL</name>
<reference evidence="3" key="2">
    <citation type="submission" date="2016-02" db="EMBL/GenBank/DDBJ databases">
        <title>The draft genome sequence of the rumen methanogen Methanobrevibacter olleyae YLM1.</title>
        <authorList>
            <consortium name="New Zealand Agricultural Greenhouse Gas Research Centre/Pastoral Greenhouse Gas Research Consortium"/>
            <person name="Kelly W.J."/>
            <person name="Li D."/>
            <person name="Lambie S.C."/>
            <person name="Attwood G.T."/>
            <person name="Altermann E."/>
            <person name="Leahy S.C."/>
        </authorList>
    </citation>
    <scope>NUCLEOTIDE SEQUENCE [LARGE SCALE GENOMIC DNA]</scope>
    <source>
        <strain evidence="3">YLM1</strain>
    </source>
</reference>
<dbReference type="Gene3D" id="3.40.1410.10">
    <property type="entry name" value="Chorismate lyase-like"/>
    <property type="match status" value="1"/>
</dbReference>
<dbReference type="GeneID" id="28488352"/>
<dbReference type="STRING" id="294671.YLM1_0054"/>
<evidence type="ECO:0000313" key="1">
    <source>
        <dbReference type="EMBL" id="AMK14614.1"/>
    </source>
</evidence>
<dbReference type="Proteomes" id="UP000183442">
    <property type="component" value="Unassembled WGS sequence"/>
</dbReference>
<keyword evidence="2" id="KW-0456">Lyase</keyword>
<dbReference type="Proteomes" id="UP000066376">
    <property type="component" value="Chromosome"/>
</dbReference>
<evidence type="ECO:0000313" key="4">
    <source>
        <dbReference type="Proteomes" id="UP000183442"/>
    </source>
</evidence>